<evidence type="ECO:0000256" key="6">
    <source>
        <dbReference type="SAM" id="Coils"/>
    </source>
</evidence>
<sequence>MDGTQDVGVMDQASICVRYINDGDIKERLFAIVQVKSSKGCKDSAKRKYIFPKDYNDLKIWVKRTANPVFKNMSHETIRRTYQICKNHFEKCCYSPGTNQKLKLHSLPTLNLPPSIGESSLNWSSISPPNHDNVDIMLQDIEQEVGMCVSHSTPLHTPSSSKHQCTSGTICVSNQFYSDLDGILPLENESNQNMLLKPLKLNRKGKLTPNCKKLYKEAMKLKRKAERLQKQNKSAKCQLNLVNRFANSTFTSQIIDKVNTSTFNFIMSQMKTQKKKPQEVISEVQTTELKIKATVCDQGCTNQAAINILLKERIHRCKTQNIEDRYMGFLINDEEIVPLYDPPHLLKCMRNNLLTKNLNFNYNGKNQTASWSHIETLYGLDKQNEIYELRTLPKLTESHIIPSKIKKYSGSSLSNSMGTSSLCLFMDKVFDSTNGSTINALDGKPLRCAVKKGSSHIQFWNEAIKVFKTMVFVSKVDSSAVRQPICIKNYIKTLESFKYLWLKLKSEGFKFLILRNINQDSLECFFGSIRSHGSRNNMPNCYHFSTSFKTLLLNNFSSLKSLGNCEVDDSIGALDNLKQFLSGQNEIISNDVSLNLGLNSFNVEFVKPNKSTVGEMTIGYVAGYIIRTLIKSTNNCNVCKNDCVDIHNFNELISVRNYSDNRLKSPSKNFNNIIEHILNIFTEVINRICNKPQIFMKLNLLIEANVDFSFSLRPTSDYLQTKQLDFLSAWKMVENTKNDIKRISFENIIIKAKQFAIETNEKLTNLKFPEHILVEEKLPEGRCLRKKKQFDETTGDEVLTTPIDLYRVETFQTIIDQLNMSLNDRFSCNIDLITDAQVLHPSSFDENLKNFPKNGLLKIANLVNIPHNSLVEVLVAFSKIYPSLNGTLSQRAEELYDNMHNNENNLVDDDSIDEEDEEGDTAPNATMDNLEAFMLMSVEKELLEEVNFQEILQYVKQSSSLMCKLLS</sequence>
<dbReference type="SMART" id="SM00980">
    <property type="entry name" value="THAP"/>
    <property type="match status" value="1"/>
</dbReference>
<dbReference type="SUPFAM" id="SSF57716">
    <property type="entry name" value="Glucocorticoid receptor-like (DNA-binding domain)"/>
    <property type="match status" value="1"/>
</dbReference>
<dbReference type="InterPro" id="IPR006612">
    <property type="entry name" value="THAP_Znf"/>
</dbReference>
<evidence type="ECO:0000313" key="9">
    <source>
        <dbReference type="EMBL" id="CAI6372135.1"/>
    </source>
</evidence>
<dbReference type="GO" id="GO:0008270">
    <property type="term" value="F:zinc ion binding"/>
    <property type="evidence" value="ECO:0007669"/>
    <property type="project" value="UniProtKB-KW"/>
</dbReference>
<feature type="compositionally biased region" description="Acidic residues" evidence="7">
    <location>
        <begin position="906"/>
        <end position="920"/>
    </location>
</feature>
<feature type="region of interest" description="Disordered" evidence="7">
    <location>
        <begin position="901"/>
        <end position="924"/>
    </location>
</feature>
<proteinExistence type="predicted"/>
<dbReference type="Pfam" id="PF21789">
    <property type="entry name" value="TNP-like_RNaseH_C"/>
    <property type="match status" value="1"/>
</dbReference>
<keyword evidence="1" id="KW-0479">Metal-binding</keyword>
<keyword evidence="3" id="KW-0862">Zinc</keyword>
<organism evidence="9 10">
    <name type="scientific">Macrosiphum euphorbiae</name>
    <name type="common">potato aphid</name>
    <dbReference type="NCBI Taxonomy" id="13131"/>
    <lineage>
        <taxon>Eukaryota</taxon>
        <taxon>Metazoa</taxon>
        <taxon>Ecdysozoa</taxon>
        <taxon>Arthropoda</taxon>
        <taxon>Hexapoda</taxon>
        <taxon>Insecta</taxon>
        <taxon>Pterygota</taxon>
        <taxon>Neoptera</taxon>
        <taxon>Paraneoptera</taxon>
        <taxon>Hemiptera</taxon>
        <taxon>Sternorrhyncha</taxon>
        <taxon>Aphidomorpha</taxon>
        <taxon>Aphidoidea</taxon>
        <taxon>Aphididae</taxon>
        <taxon>Macrosiphini</taxon>
        <taxon>Macrosiphum</taxon>
    </lineage>
</organism>
<dbReference type="AlphaFoldDB" id="A0AAV0XUB8"/>
<evidence type="ECO:0000259" key="8">
    <source>
        <dbReference type="PROSITE" id="PS50950"/>
    </source>
</evidence>
<dbReference type="PROSITE" id="PS50950">
    <property type="entry name" value="ZF_THAP"/>
    <property type="match status" value="1"/>
</dbReference>
<evidence type="ECO:0000256" key="3">
    <source>
        <dbReference type="ARBA" id="ARBA00022833"/>
    </source>
</evidence>
<protein>
    <recommendedName>
        <fullName evidence="8">THAP-type domain-containing protein</fullName>
    </recommendedName>
</protein>
<dbReference type="Proteomes" id="UP001160148">
    <property type="component" value="Unassembled WGS sequence"/>
</dbReference>
<evidence type="ECO:0000256" key="2">
    <source>
        <dbReference type="ARBA" id="ARBA00022771"/>
    </source>
</evidence>
<evidence type="ECO:0000256" key="5">
    <source>
        <dbReference type="PROSITE-ProRule" id="PRU00309"/>
    </source>
</evidence>
<name>A0AAV0XUB8_9HEMI</name>
<accession>A0AAV0XUB8</accession>
<dbReference type="GO" id="GO:0003677">
    <property type="term" value="F:DNA binding"/>
    <property type="evidence" value="ECO:0007669"/>
    <property type="project" value="UniProtKB-UniRule"/>
</dbReference>
<dbReference type="EMBL" id="CARXXK010001019">
    <property type="protein sequence ID" value="CAI6372135.1"/>
    <property type="molecule type" value="Genomic_DNA"/>
</dbReference>
<feature type="domain" description="THAP-type" evidence="8">
    <location>
        <begin position="25"/>
        <end position="111"/>
    </location>
</feature>
<keyword evidence="4 5" id="KW-0238">DNA-binding</keyword>
<comment type="caution">
    <text evidence="9">The sequence shown here is derived from an EMBL/GenBank/DDBJ whole genome shotgun (WGS) entry which is preliminary data.</text>
</comment>
<evidence type="ECO:0000313" key="10">
    <source>
        <dbReference type="Proteomes" id="UP001160148"/>
    </source>
</evidence>
<evidence type="ECO:0000256" key="7">
    <source>
        <dbReference type="SAM" id="MobiDB-lite"/>
    </source>
</evidence>
<gene>
    <name evidence="9" type="ORF">MEUPH1_LOCUS26054</name>
</gene>
<keyword evidence="6" id="KW-0175">Coiled coil</keyword>
<feature type="coiled-coil region" evidence="6">
    <location>
        <begin position="211"/>
        <end position="238"/>
    </location>
</feature>
<keyword evidence="2 5" id="KW-0863">Zinc-finger</keyword>
<dbReference type="InterPro" id="IPR048367">
    <property type="entry name" value="TNP-like_RNaseH_C"/>
</dbReference>
<keyword evidence="10" id="KW-1185">Reference proteome</keyword>
<reference evidence="9 10" key="1">
    <citation type="submission" date="2023-01" db="EMBL/GenBank/DDBJ databases">
        <authorList>
            <person name="Whitehead M."/>
        </authorList>
    </citation>
    <scope>NUCLEOTIDE SEQUENCE [LARGE SCALE GENOMIC DNA]</scope>
</reference>
<evidence type="ECO:0000256" key="4">
    <source>
        <dbReference type="ARBA" id="ARBA00023125"/>
    </source>
</evidence>
<evidence type="ECO:0000256" key="1">
    <source>
        <dbReference type="ARBA" id="ARBA00022723"/>
    </source>
</evidence>
<dbReference type="Pfam" id="PF05485">
    <property type="entry name" value="THAP"/>
    <property type="match status" value="1"/>
</dbReference>